<evidence type="ECO:0000313" key="4">
    <source>
        <dbReference type="Proteomes" id="UP000271683"/>
    </source>
</evidence>
<evidence type="ECO:0000256" key="2">
    <source>
        <dbReference type="SAM" id="Phobius"/>
    </source>
</evidence>
<dbReference type="AlphaFoldDB" id="A0A3N1GDB7"/>
<keyword evidence="2" id="KW-1133">Transmembrane helix</keyword>
<reference evidence="3 4" key="1">
    <citation type="submission" date="2018-11" db="EMBL/GenBank/DDBJ databases">
        <title>Sequencing the genomes of 1000 actinobacteria strains.</title>
        <authorList>
            <person name="Klenk H.-P."/>
        </authorList>
    </citation>
    <scope>NUCLEOTIDE SEQUENCE [LARGE SCALE GENOMIC DNA]</scope>
    <source>
        <strain evidence="3 4">DSM 43634</strain>
    </source>
</reference>
<comment type="caution">
    <text evidence="3">The sequence shown here is derived from an EMBL/GenBank/DDBJ whole genome shotgun (WGS) entry which is preliminary data.</text>
</comment>
<protein>
    <submittedName>
        <fullName evidence="3">Uncharacterized protein</fullName>
    </submittedName>
</protein>
<keyword evidence="2" id="KW-0812">Transmembrane</keyword>
<dbReference type="Proteomes" id="UP000271683">
    <property type="component" value="Unassembled WGS sequence"/>
</dbReference>
<organism evidence="3 4">
    <name type="scientific">Couchioplanes caeruleus</name>
    <dbReference type="NCBI Taxonomy" id="56438"/>
    <lineage>
        <taxon>Bacteria</taxon>
        <taxon>Bacillati</taxon>
        <taxon>Actinomycetota</taxon>
        <taxon>Actinomycetes</taxon>
        <taxon>Micromonosporales</taxon>
        <taxon>Micromonosporaceae</taxon>
        <taxon>Couchioplanes</taxon>
    </lineage>
</organism>
<proteinExistence type="predicted"/>
<keyword evidence="2" id="KW-0472">Membrane</keyword>
<evidence type="ECO:0000313" key="3">
    <source>
        <dbReference type="EMBL" id="ROP28235.1"/>
    </source>
</evidence>
<dbReference type="OrthoDB" id="3298466at2"/>
<feature type="transmembrane region" description="Helical" evidence="2">
    <location>
        <begin position="171"/>
        <end position="191"/>
    </location>
</feature>
<gene>
    <name evidence="3" type="ORF">EDD30_0965</name>
</gene>
<feature type="compositionally biased region" description="Polar residues" evidence="1">
    <location>
        <begin position="39"/>
        <end position="48"/>
    </location>
</feature>
<accession>A0A3N1GDB7</accession>
<dbReference type="PROSITE" id="PS51257">
    <property type="entry name" value="PROKAR_LIPOPROTEIN"/>
    <property type="match status" value="1"/>
</dbReference>
<feature type="compositionally biased region" description="Low complexity" evidence="1">
    <location>
        <begin position="81"/>
        <end position="136"/>
    </location>
</feature>
<sequence>MASRRTHRRPGAVTVLSAFVIGVVLGLTACSAGDGDPSTLPSPRASQRSADRPASEEPEAEPTAARPSRTESTQPARSRQPEPTTEPAEPTAAEPEPARTTSTRAAAPAQTTTTRPIAPAQTTTRPATSAPVAAPAPVQTTAATASAQGSAAPTVSATAAAAAASTGLGPLGWFSLLVLFPALIVGGLLVYRAQRKSAWDAEARALAQETRALTGTRLPPVLTTTTAAQRDLAWLPVRAGLTELAGRWNALIERAATEPRRNWSLGLSGLLQDLVAAVDAENEALTFGRDWMLLRPQVNHVEQALAAVLAGRPQSEPPAAGEPGPPTLQT</sequence>
<dbReference type="RefSeq" id="WP_123678072.1">
    <property type="nucleotide sequence ID" value="NZ_RJKL01000001.1"/>
</dbReference>
<evidence type="ECO:0000256" key="1">
    <source>
        <dbReference type="SAM" id="MobiDB-lite"/>
    </source>
</evidence>
<dbReference type="EMBL" id="RJKL01000001">
    <property type="protein sequence ID" value="ROP28235.1"/>
    <property type="molecule type" value="Genomic_DNA"/>
</dbReference>
<name>A0A3N1GDB7_9ACTN</name>
<feature type="region of interest" description="Disordered" evidence="1">
    <location>
        <begin position="29"/>
        <end position="136"/>
    </location>
</feature>